<dbReference type="EMBL" id="LAZR01002899">
    <property type="protein sequence ID" value="KKN24231.1"/>
    <property type="molecule type" value="Genomic_DNA"/>
</dbReference>
<organism evidence="1">
    <name type="scientific">marine sediment metagenome</name>
    <dbReference type="NCBI Taxonomy" id="412755"/>
    <lineage>
        <taxon>unclassified sequences</taxon>
        <taxon>metagenomes</taxon>
        <taxon>ecological metagenomes</taxon>
    </lineage>
</organism>
<sequence>MSSVIRTRILELEDKLMDVIIISNNYDRIPVPVFEQEMNSILREIEHLE</sequence>
<dbReference type="AlphaFoldDB" id="A0A0F9RGM7"/>
<reference evidence="1" key="1">
    <citation type="journal article" date="2015" name="Nature">
        <title>Complex archaea that bridge the gap between prokaryotes and eukaryotes.</title>
        <authorList>
            <person name="Spang A."/>
            <person name="Saw J.H."/>
            <person name="Jorgensen S.L."/>
            <person name="Zaremba-Niedzwiedzka K."/>
            <person name="Martijn J."/>
            <person name="Lind A.E."/>
            <person name="van Eijk R."/>
            <person name="Schleper C."/>
            <person name="Guy L."/>
            <person name="Ettema T.J."/>
        </authorList>
    </citation>
    <scope>NUCLEOTIDE SEQUENCE</scope>
</reference>
<gene>
    <name evidence="1" type="ORF">LCGC14_0897020</name>
</gene>
<protein>
    <submittedName>
        <fullName evidence="1">Uncharacterized protein</fullName>
    </submittedName>
</protein>
<name>A0A0F9RGM7_9ZZZZ</name>
<accession>A0A0F9RGM7</accession>
<proteinExistence type="predicted"/>
<evidence type="ECO:0000313" key="1">
    <source>
        <dbReference type="EMBL" id="KKN24231.1"/>
    </source>
</evidence>
<comment type="caution">
    <text evidence="1">The sequence shown here is derived from an EMBL/GenBank/DDBJ whole genome shotgun (WGS) entry which is preliminary data.</text>
</comment>